<dbReference type="GO" id="GO:0008270">
    <property type="term" value="F:zinc ion binding"/>
    <property type="evidence" value="ECO:0007669"/>
    <property type="project" value="UniProtKB-KW"/>
</dbReference>
<keyword evidence="3" id="KW-0808">Transferase</keyword>
<protein>
    <recommendedName>
        <fullName evidence="2">RING-type E3 ubiquitin transferase</fullName>
        <ecNumber evidence="2">2.3.2.27</ecNumber>
    </recommendedName>
</protein>
<dbReference type="CDD" id="cd16469">
    <property type="entry name" value="RING-H2_RNF24-like"/>
    <property type="match status" value="1"/>
</dbReference>
<name>A0AAX6GS58_IRIPA</name>
<dbReference type="EC" id="2.3.2.27" evidence="2"/>
<dbReference type="InterPro" id="IPR001841">
    <property type="entry name" value="Znf_RING"/>
</dbReference>
<dbReference type="PROSITE" id="PS50089">
    <property type="entry name" value="ZF_RING_2"/>
    <property type="match status" value="1"/>
</dbReference>
<evidence type="ECO:0000313" key="12">
    <source>
        <dbReference type="Proteomes" id="UP001140949"/>
    </source>
</evidence>
<keyword evidence="4" id="KW-0479">Metal-binding</keyword>
<gene>
    <name evidence="11" type="ORF">M6B38_350215</name>
</gene>
<evidence type="ECO:0000256" key="7">
    <source>
        <dbReference type="ARBA" id="ARBA00022833"/>
    </source>
</evidence>
<dbReference type="EMBL" id="JANAVB010016999">
    <property type="protein sequence ID" value="KAJ6831081.1"/>
    <property type="molecule type" value="Genomic_DNA"/>
</dbReference>
<evidence type="ECO:0000256" key="5">
    <source>
        <dbReference type="ARBA" id="ARBA00022771"/>
    </source>
</evidence>
<dbReference type="Pfam" id="PF13639">
    <property type="entry name" value="zf-RING_2"/>
    <property type="match status" value="1"/>
</dbReference>
<reference evidence="11" key="2">
    <citation type="submission" date="2023-04" db="EMBL/GenBank/DDBJ databases">
        <authorList>
            <person name="Bruccoleri R.E."/>
            <person name="Oakeley E.J."/>
            <person name="Faust A.-M."/>
            <person name="Dessus-Babus S."/>
            <person name="Altorfer M."/>
            <person name="Burckhardt D."/>
            <person name="Oertli M."/>
            <person name="Naumann U."/>
            <person name="Petersen F."/>
            <person name="Wong J."/>
        </authorList>
    </citation>
    <scope>NUCLEOTIDE SEQUENCE</scope>
    <source>
        <strain evidence="11">GSM-AAB239-AS_SAM_17_03QT</strain>
        <tissue evidence="11">Leaf</tissue>
    </source>
</reference>
<dbReference type="PANTHER" id="PTHR22937:SF65">
    <property type="entry name" value="E3 UBIQUITIN-PROTEIN LIGASE ARK2C"/>
    <property type="match status" value="1"/>
</dbReference>
<dbReference type="AlphaFoldDB" id="A0AAX6GS58"/>
<accession>A0AAX6GS58</accession>
<comment type="caution">
    <text evidence="11">The sequence shown here is derived from an EMBL/GenBank/DDBJ whole genome shotgun (WGS) entry which is preliminary data.</text>
</comment>
<dbReference type="SUPFAM" id="SSF57850">
    <property type="entry name" value="RING/U-box"/>
    <property type="match status" value="1"/>
</dbReference>
<keyword evidence="5 8" id="KW-0863">Zinc-finger</keyword>
<dbReference type="Proteomes" id="UP001140949">
    <property type="component" value="Unassembled WGS sequence"/>
</dbReference>
<dbReference type="PANTHER" id="PTHR22937">
    <property type="entry name" value="E3 UBIQUITIN-PROTEIN LIGASE RNF165"/>
    <property type="match status" value="1"/>
</dbReference>
<dbReference type="SMART" id="SM00184">
    <property type="entry name" value="RING"/>
    <property type="match status" value="1"/>
</dbReference>
<dbReference type="InterPro" id="IPR013083">
    <property type="entry name" value="Znf_RING/FYVE/PHD"/>
</dbReference>
<comment type="catalytic activity">
    <reaction evidence="1">
        <text>S-ubiquitinyl-[E2 ubiquitin-conjugating enzyme]-L-cysteine + [acceptor protein]-L-lysine = [E2 ubiquitin-conjugating enzyme]-L-cysteine + N(6)-ubiquitinyl-[acceptor protein]-L-lysine.</text>
        <dbReference type="EC" id="2.3.2.27"/>
    </reaction>
</comment>
<evidence type="ECO:0000256" key="3">
    <source>
        <dbReference type="ARBA" id="ARBA00022679"/>
    </source>
</evidence>
<feature type="domain" description="RING-type" evidence="10">
    <location>
        <begin position="461"/>
        <end position="502"/>
    </location>
</feature>
<evidence type="ECO:0000259" key="10">
    <source>
        <dbReference type="PROSITE" id="PS50089"/>
    </source>
</evidence>
<dbReference type="GO" id="GO:0061630">
    <property type="term" value="F:ubiquitin protein ligase activity"/>
    <property type="evidence" value="ECO:0007669"/>
    <property type="project" value="UniProtKB-EC"/>
</dbReference>
<reference evidence="11" key="1">
    <citation type="journal article" date="2023" name="GigaByte">
        <title>Genome assembly of the bearded iris, Iris pallida Lam.</title>
        <authorList>
            <person name="Bruccoleri R.E."/>
            <person name="Oakeley E.J."/>
            <person name="Faust A.M.E."/>
            <person name="Altorfer M."/>
            <person name="Dessus-Babus S."/>
            <person name="Burckhardt D."/>
            <person name="Oertli M."/>
            <person name="Naumann U."/>
            <person name="Petersen F."/>
            <person name="Wong J."/>
        </authorList>
    </citation>
    <scope>NUCLEOTIDE SEQUENCE</scope>
    <source>
        <strain evidence="11">GSM-AAB239-AS_SAM_17_03QT</strain>
    </source>
</reference>
<dbReference type="Gene3D" id="3.30.40.10">
    <property type="entry name" value="Zinc/RING finger domain, C3HC4 (zinc finger)"/>
    <property type="match status" value="1"/>
</dbReference>
<keyword evidence="12" id="KW-1185">Reference proteome</keyword>
<feature type="region of interest" description="Disordered" evidence="9">
    <location>
        <begin position="128"/>
        <end position="147"/>
    </location>
</feature>
<dbReference type="InterPro" id="IPR045191">
    <property type="entry name" value="MBR1/2-like"/>
</dbReference>
<feature type="region of interest" description="Disordered" evidence="9">
    <location>
        <begin position="334"/>
        <end position="355"/>
    </location>
</feature>
<proteinExistence type="predicted"/>
<evidence type="ECO:0000256" key="8">
    <source>
        <dbReference type="PROSITE-ProRule" id="PRU00175"/>
    </source>
</evidence>
<evidence type="ECO:0000256" key="2">
    <source>
        <dbReference type="ARBA" id="ARBA00012483"/>
    </source>
</evidence>
<sequence length="513" mass="56303">MDRRIWNHPYPDQQLNLDIAAVAGVNPMPYFDIAMRSNNLPSSNVNVEIPNHLAANPGPTHNPYLHASSASSSSRMPPNYVQAGPSCYNHFANGHASIAVNPRMEYGRAPSKRKNSAVPMAVDRGNTNNYYSAGNSSNLPIPSSTLQPNLTPGPQYWAWDPVSMHLSHRSDILSTVGEGSHRNVRSRQCNASRLETHSTGSNLFSNPSHHHPSTNVSGLAVAGQWSHPPACLDSQRRVPSSGSDGFNREMNQSIGGSSSVNHNMEIDIGYRPNSVHNGSSSTPLPPLHGMSSQVMGVGHNGYGLGTLPYNAIASYQPMGFAVSLERGRRLGMEAIPPSRHSRPLSTVGQSNERNGRSRTLYDRLQPFSSGYSAHSRWESEGVSMMDRSIIYDSRNLFDQHRDMRLDIDNMSYELFLPAQELLVLEERIGSVSTGLSENTISMCLKESVYCSSNEEPDEGNCVICLEEYKDKESLGRLNCGHDFHASCIKKWLLIKSVCPICKGAALPDSSKEK</sequence>
<evidence type="ECO:0000256" key="1">
    <source>
        <dbReference type="ARBA" id="ARBA00000900"/>
    </source>
</evidence>
<evidence type="ECO:0000256" key="9">
    <source>
        <dbReference type="SAM" id="MobiDB-lite"/>
    </source>
</evidence>
<feature type="compositionally biased region" description="Polar residues" evidence="9">
    <location>
        <begin position="343"/>
        <end position="352"/>
    </location>
</feature>
<keyword evidence="7" id="KW-0862">Zinc</keyword>
<organism evidence="11 12">
    <name type="scientific">Iris pallida</name>
    <name type="common">Sweet iris</name>
    <dbReference type="NCBI Taxonomy" id="29817"/>
    <lineage>
        <taxon>Eukaryota</taxon>
        <taxon>Viridiplantae</taxon>
        <taxon>Streptophyta</taxon>
        <taxon>Embryophyta</taxon>
        <taxon>Tracheophyta</taxon>
        <taxon>Spermatophyta</taxon>
        <taxon>Magnoliopsida</taxon>
        <taxon>Liliopsida</taxon>
        <taxon>Asparagales</taxon>
        <taxon>Iridaceae</taxon>
        <taxon>Iridoideae</taxon>
        <taxon>Irideae</taxon>
        <taxon>Iris</taxon>
    </lineage>
</organism>
<evidence type="ECO:0000256" key="6">
    <source>
        <dbReference type="ARBA" id="ARBA00022786"/>
    </source>
</evidence>
<evidence type="ECO:0000313" key="11">
    <source>
        <dbReference type="EMBL" id="KAJ6831081.1"/>
    </source>
</evidence>
<keyword evidence="6" id="KW-0833">Ubl conjugation pathway</keyword>
<evidence type="ECO:0000256" key="4">
    <source>
        <dbReference type="ARBA" id="ARBA00022723"/>
    </source>
</evidence>